<gene>
    <name evidence="1" type="ORF">GCM10022392_32540</name>
</gene>
<proteinExistence type="predicted"/>
<keyword evidence="2" id="KW-1185">Reference proteome</keyword>
<evidence type="ECO:0000313" key="1">
    <source>
        <dbReference type="EMBL" id="GAA4104459.1"/>
    </source>
</evidence>
<protein>
    <submittedName>
        <fullName evidence="1">Uncharacterized protein</fullName>
    </submittedName>
</protein>
<dbReference type="EMBL" id="BAABCV010000014">
    <property type="protein sequence ID" value="GAA4104459.1"/>
    <property type="molecule type" value="Genomic_DNA"/>
</dbReference>
<comment type="caution">
    <text evidence="1">The sequence shown here is derived from an EMBL/GenBank/DDBJ whole genome shotgun (WGS) entry which is preliminary data.</text>
</comment>
<reference evidence="2" key="1">
    <citation type="journal article" date="2019" name="Int. J. Syst. Evol. Microbiol.">
        <title>The Global Catalogue of Microorganisms (GCM) 10K type strain sequencing project: providing services to taxonomists for standard genome sequencing and annotation.</title>
        <authorList>
            <consortium name="The Broad Institute Genomics Platform"/>
            <consortium name="The Broad Institute Genome Sequencing Center for Infectious Disease"/>
            <person name="Wu L."/>
            <person name="Ma J."/>
        </authorList>
    </citation>
    <scope>NUCLEOTIDE SEQUENCE [LARGE SCALE GENOMIC DNA]</scope>
    <source>
        <strain evidence="2">JCM 17085</strain>
    </source>
</reference>
<accession>A0ABP7X4H3</accession>
<dbReference type="Proteomes" id="UP001500841">
    <property type="component" value="Unassembled WGS sequence"/>
</dbReference>
<sequence>MNMGHYLQSQYAGWNWFNKYAVPSFLGNANKQDQNAVEQDANSRAFAYFNEHEGSNYRWDNAYSPIYDPNYRYNLNWDMPAYPLWRGIKYLTPPKK</sequence>
<name>A0ABP7X4H3_9SPHI</name>
<dbReference type="RefSeq" id="WP_345107001.1">
    <property type="nucleotide sequence ID" value="NZ_BAABCV010000014.1"/>
</dbReference>
<evidence type="ECO:0000313" key="2">
    <source>
        <dbReference type="Proteomes" id="UP001500841"/>
    </source>
</evidence>
<organism evidence="1 2">
    <name type="scientific">Mucilaginibacter panaciglaebae</name>
    <dbReference type="NCBI Taxonomy" id="502331"/>
    <lineage>
        <taxon>Bacteria</taxon>
        <taxon>Pseudomonadati</taxon>
        <taxon>Bacteroidota</taxon>
        <taxon>Sphingobacteriia</taxon>
        <taxon>Sphingobacteriales</taxon>
        <taxon>Sphingobacteriaceae</taxon>
        <taxon>Mucilaginibacter</taxon>
    </lineage>
</organism>